<keyword evidence="4" id="KW-0408">Iron</keyword>
<dbReference type="PANTHER" id="PTHR43644:SF1">
    <property type="entry name" value="NAD(P)H-FLAVIN REDUCTASE"/>
    <property type="match status" value="1"/>
</dbReference>
<dbReference type="PROSITE" id="PS51085">
    <property type="entry name" value="2FE2S_FER_2"/>
    <property type="match status" value="1"/>
</dbReference>
<feature type="domain" description="FAD-binding FR-type" evidence="7">
    <location>
        <begin position="132"/>
        <end position="238"/>
    </location>
</feature>
<dbReference type="InterPro" id="IPR008333">
    <property type="entry name" value="Cbr1-like_FAD-bd_dom"/>
</dbReference>
<dbReference type="SUPFAM" id="SSF63380">
    <property type="entry name" value="Riboflavin synthase domain-like"/>
    <property type="match status" value="1"/>
</dbReference>
<reference evidence="8" key="1">
    <citation type="submission" date="2019-11" db="EMBL/GenBank/DDBJ databases">
        <title>Microbial mats filling the niche in hypersaline microbial mats.</title>
        <authorList>
            <person name="Wong H.L."/>
            <person name="Macleod F.I."/>
            <person name="White R.A. III"/>
            <person name="Burns B.P."/>
        </authorList>
    </citation>
    <scope>NUCLEOTIDE SEQUENCE</scope>
    <source>
        <strain evidence="8">Rbin_158</strain>
    </source>
</reference>
<dbReference type="PRINTS" id="PR00371">
    <property type="entry name" value="FPNCR"/>
</dbReference>
<dbReference type="InterPro" id="IPR012675">
    <property type="entry name" value="Beta-grasp_dom_sf"/>
</dbReference>
<dbReference type="SUPFAM" id="SSF52343">
    <property type="entry name" value="Ferredoxin reductase-like, C-terminal NADP-linked domain"/>
    <property type="match status" value="1"/>
</dbReference>
<dbReference type="GO" id="GO:0016491">
    <property type="term" value="F:oxidoreductase activity"/>
    <property type="evidence" value="ECO:0007669"/>
    <property type="project" value="InterPro"/>
</dbReference>
<name>A0A9D5JYD8_9BACT</name>
<dbReference type="Pfam" id="PF00970">
    <property type="entry name" value="FAD_binding_6"/>
    <property type="match status" value="1"/>
</dbReference>
<keyword evidence="1" id="KW-0813">Transport</keyword>
<evidence type="ECO:0000313" key="8">
    <source>
        <dbReference type="EMBL" id="MBD3326604.1"/>
    </source>
</evidence>
<dbReference type="Pfam" id="PF00111">
    <property type="entry name" value="Fer2"/>
    <property type="match status" value="1"/>
</dbReference>
<dbReference type="SUPFAM" id="SSF54292">
    <property type="entry name" value="2Fe-2S ferredoxin-like"/>
    <property type="match status" value="1"/>
</dbReference>
<protein>
    <submittedName>
        <fullName evidence="8">2Fe-2S iron-sulfur cluster binding domain-containing protein</fullName>
    </submittedName>
</protein>
<dbReference type="InterPro" id="IPR001709">
    <property type="entry name" value="Flavoprot_Pyr_Nucl_cyt_Rdtase"/>
</dbReference>
<keyword evidence="3" id="KW-0274">FAD</keyword>
<keyword evidence="5" id="KW-1133">Transmembrane helix</keyword>
<keyword evidence="2" id="KW-0285">Flavoprotein</keyword>
<dbReference type="InterPro" id="IPR001433">
    <property type="entry name" value="OxRdtase_FAD/NAD-bd"/>
</dbReference>
<proteinExistence type="predicted"/>
<accession>A0A9D5JYD8</accession>
<keyword evidence="5" id="KW-0812">Transmembrane</keyword>
<evidence type="ECO:0000256" key="3">
    <source>
        <dbReference type="ARBA" id="ARBA00022827"/>
    </source>
</evidence>
<dbReference type="Gene3D" id="3.10.20.30">
    <property type="match status" value="1"/>
</dbReference>
<dbReference type="EMBL" id="WJJP01000606">
    <property type="protein sequence ID" value="MBD3326604.1"/>
    <property type="molecule type" value="Genomic_DNA"/>
</dbReference>
<dbReference type="AlphaFoldDB" id="A0A9D5JYD8"/>
<evidence type="ECO:0000256" key="1">
    <source>
        <dbReference type="ARBA" id="ARBA00022448"/>
    </source>
</evidence>
<dbReference type="Pfam" id="PF00175">
    <property type="entry name" value="NAD_binding_1"/>
    <property type="match status" value="1"/>
</dbReference>
<keyword evidence="5" id="KW-0472">Membrane</keyword>
<dbReference type="CDD" id="cd00207">
    <property type="entry name" value="fer2"/>
    <property type="match status" value="1"/>
</dbReference>
<gene>
    <name evidence="8" type="ORF">GF339_18615</name>
</gene>
<dbReference type="PRINTS" id="PR00410">
    <property type="entry name" value="PHEHYDRXLASE"/>
</dbReference>
<dbReference type="InterPro" id="IPR036010">
    <property type="entry name" value="2Fe-2S_ferredoxin-like_sf"/>
</dbReference>
<feature type="domain" description="2Fe-2S ferredoxin-type" evidence="6">
    <location>
        <begin position="38"/>
        <end position="129"/>
    </location>
</feature>
<evidence type="ECO:0000256" key="5">
    <source>
        <dbReference type="SAM" id="Phobius"/>
    </source>
</evidence>
<evidence type="ECO:0000259" key="6">
    <source>
        <dbReference type="PROSITE" id="PS51085"/>
    </source>
</evidence>
<feature type="transmembrane region" description="Helical" evidence="5">
    <location>
        <begin position="6"/>
        <end position="27"/>
    </location>
</feature>
<organism evidence="8 9">
    <name type="scientific">candidate division KSB3 bacterium</name>
    <dbReference type="NCBI Taxonomy" id="2044937"/>
    <lineage>
        <taxon>Bacteria</taxon>
        <taxon>candidate division KSB3</taxon>
    </lineage>
</organism>
<dbReference type="PANTHER" id="PTHR43644">
    <property type="entry name" value="NA(+)-TRANSLOCATING NADH-QUINONE REDUCTASE SUBUNIT"/>
    <property type="match status" value="1"/>
</dbReference>
<dbReference type="InterPro" id="IPR039261">
    <property type="entry name" value="FNR_nucleotide-bd"/>
</dbReference>
<dbReference type="InterPro" id="IPR017938">
    <property type="entry name" value="Riboflavin_synthase-like_b-brl"/>
</dbReference>
<dbReference type="Gene3D" id="3.40.50.80">
    <property type="entry name" value="Nucleotide-binding domain of ferredoxin-NADP reductase (FNR) module"/>
    <property type="match status" value="1"/>
</dbReference>
<evidence type="ECO:0000256" key="2">
    <source>
        <dbReference type="ARBA" id="ARBA00022630"/>
    </source>
</evidence>
<evidence type="ECO:0000256" key="4">
    <source>
        <dbReference type="ARBA" id="ARBA00023004"/>
    </source>
</evidence>
<dbReference type="InterPro" id="IPR001041">
    <property type="entry name" value="2Fe-2S_ferredoxin-type"/>
</dbReference>
<evidence type="ECO:0000313" key="9">
    <source>
        <dbReference type="Proteomes" id="UP000649604"/>
    </source>
</evidence>
<dbReference type="PROSITE" id="PS51384">
    <property type="entry name" value="FAD_FR"/>
    <property type="match status" value="1"/>
</dbReference>
<comment type="caution">
    <text evidence="8">The sequence shown here is derived from an EMBL/GenBank/DDBJ whole genome shotgun (WGS) entry which is preliminary data.</text>
</comment>
<evidence type="ECO:0000259" key="7">
    <source>
        <dbReference type="PROSITE" id="PS51384"/>
    </source>
</evidence>
<dbReference type="InterPro" id="IPR017927">
    <property type="entry name" value="FAD-bd_FR_type"/>
</dbReference>
<dbReference type="GO" id="GO:0051536">
    <property type="term" value="F:iron-sulfur cluster binding"/>
    <property type="evidence" value="ECO:0007669"/>
    <property type="project" value="InterPro"/>
</dbReference>
<dbReference type="Proteomes" id="UP000649604">
    <property type="component" value="Unassembled WGS sequence"/>
</dbReference>
<dbReference type="Gene3D" id="2.40.30.10">
    <property type="entry name" value="Translation factors"/>
    <property type="match status" value="1"/>
</dbReference>
<sequence>MVAVKMIVLAVTSVTGISAVLAILLVIAERYLANYGECQIDINKGDKVFTVQGGASLLSSLAREKIFLPSACGGRGTCAYCKCQVVDGAGPLLPTEEPLLDDEEIEQQTRIACQVKVKQDMQILIPEELFNIKEFETEVTLIKDLTYDIKLLRLQLLDPPEITFKAGQYAQLQTKPYNDVKESVSRAYSMASPPFEKTYVDLMVRLVPEGICTTWVHQHLQEGDHVKIIAPVGDFFVREGEGEMLMVAGGSGMAPLASILEDLAKKGSERKITYFFGAVTKKDLFYMDEMRDLESRLPNFTFVPALSDPQPEDEWDGETGLITVPLENYIKDRDNTGVQAYMCGSPGMINACVGVLTKYGITNDNIFYDPFA</sequence>